<comment type="caution">
    <text evidence="3">The sequence shown here is derived from an EMBL/GenBank/DDBJ whole genome shotgun (WGS) entry which is preliminary data.</text>
</comment>
<feature type="compositionally biased region" description="Acidic residues" evidence="1">
    <location>
        <begin position="934"/>
        <end position="947"/>
    </location>
</feature>
<organism evidence="3 4">
    <name type="scientific">Plakobranchus ocellatus</name>
    <dbReference type="NCBI Taxonomy" id="259542"/>
    <lineage>
        <taxon>Eukaryota</taxon>
        <taxon>Metazoa</taxon>
        <taxon>Spiralia</taxon>
        <taxon>Lophotrochozoa</taxon>
        <taxon>Mollusca</taxon>
        <taxon>Gastropoda</taxon>
        <taxon>Heterobranchia</taxon>
        <taxon>Euthyneura</taxon>
        <taxon>Panpulmonata</taxon>
        <taxon>Sacoglossa</taxon>
        <taxon>Placobranchoidea</taxon>
        <taxon>Plakobranchidae</taxon>
        <taxon>Plakobranchus</taxon>
    </lineage>
</organism>
<feature type="compositionally biased region" description="Basic and acidic residues" evidence="1">
    <location>
        <begin position="283"/>
        <end position="305"/>
    </location>
</feature>
<dbReference type="Proteomes" id="UP000735302">
    <property type="component" value="Unassembled WGS sequence"/>
</dbReference>
<dbReference type="InterPro" id="IPR011333">
    <property type="entry name" value="SKP1/BTB/POZ_sf"/>
</dbReference>
<evidence type="ECO:0000313" key="4">
    <source>
        <dbReference type="Proteomes" id="UP000735302"/>
    </source>
</evidence>
<dbReference type="PROSITE" id="PS50097">
    <property type="entry name" value="BTB"/>
    <property type="match status" value="1"/>
</dbReference>
<feature type="region of interest" description="Disordered" evidence="1">
    <location>
        <begin position="933"/>
        <end position="1008"/>
    </location>
</feature>
<feature type="region of interest" description="Disordered" evidence="1">
    <location>
        <begin position="74"/>
        <end position="146"/>
    </location>
</feature>
<feature type="domain" description="BTB" evidence="2">
    <location>
        <begin position="1041"/>
        <end position="1109"/>
    </location>
</feature>
<reference evidence="3 4" key="1">
    <citation type="journal article" date="2021" name="Elife">
        <title>Chloroplast acquisition without the gene transfer in kleptoplastic sea slugs, Plakobranchus ocellatus.</title>
        <authorList>
            <person name="Maeda T."/>
            <person name="Takahashi S."/>
            <person name="Yoshida T."/>
            <person name="Shimamura S."/>
            <person name="Takaki Y."/>
            <person name="Nagai Y."/>
            <person name="Toyoda A."/>
            <person name="Suzuki Y."/>
            <person name="Arimoto A."/>
            <person name="Ishii H."/>
            <person name="Satoh N."/>
            <person name="Nishiyama T."/>
            <person name="Hasebe M."/>
            <person name="Maruyama T."/>
            <person name="Minagawa J."/>
            <person name="Obokata J."/>
            <person name="Shigenobu S."/>
        </authorList>
    </citation>
    <scope>NUCLEOTIDE SEQUENCE [LARGE SCALE GENOMIC DNA]</scope>
</reference>
<dbReference type="InterPro" id="IPR000210">
    <property type="entry name" value="BTB/POZ_dom"/>
</dbReference>
<keyword evidence="4" id="KW-1185">Reference proteome</keyword>
<accession>A0AAV4DUZ6</accession>
<feature type="compositionally biased region" description="Basic and acidic residues" evidence="1">
    <location>
        <begin position="85"/>
        <end position="105"/>
    </location>
</feature>
<dbReference type="Pfam" id="PF00651">
    <property type="entry name" value="BTB"/>
    <property type="match status" value="1"/>
</dbReference>
<feature type="region of interest" description="Disordered" evidence="1">
    <location>
        <begin position="336"/>
        <end position="372"/>
    </location>
</feature>
<feature type="compositionally biased region" description="Polar residues" evidence="1">
    <location>
        <begin position="953"/>
        <end position="972"/>
    </location>
</feature>
<feature type="region of interest" description="Disordered" evidence="1">
    <location>
        <begin position="544"/>
        <end position="594"/>
    </location>
</feature>
<feature type="region of interest" description="Disordered" evidence="1">
    <location>
        <begin position="267"/>
        <end position="306"/>
    </location>
</feature>
<evidence type="ECO:0000259" key="2">
    <source>
        <dbReference type="PROSITE" id="PS50097"/>
    </source>
</evidence>
<dbReference type="Gene3D" id="3.30.710.10">
    <property type="entry name" value="Potassium Channel Kv1.1, Chain A"/>
    <property type="match status" value="1"/>
</dbReference>
<evidence type="ECO:0000313" key="3">
    <source>
        <dbReference type="EMBL" id="GFO47865.1"/>
    </source>
</evidence>
<protein>
    <submittedName>
        <fullName evidence="3">Myoneurin</fullName>
    </submittedName>
</protein>
<dbReference type="EMBL" id="BLXT01008354">
    <property type="protein sequence ID" value="GFO47865.1"/>
    <property type="molecule type" value="Genomic_DNA"/>
</dbReference>
<feature type="compositionally biased region" description="Polar residues" evidence="1">
    <location>
        <begin position="357"/>
        <end position="368"/>
    </location>
</feature>
<gene>
    <name evidence="3" type="ORF">PoB_007437000</name>
</gene>
<proteinExistence type="predicted"/>
<dbReference type="CDD" id="cd18186">
    <property type="entry name" value="BTB_POZ_ZBTB_KLHL-like"/>
    <property type="match status" value="1"/>
</dbReference>
<dbReference type="AlphaFoldDB" id="A0AAV4DUZ6"/>
<sequence length="1150" mass="131233">MQQSIRSKHLQHLNATDKYCNPFGGRRLIFDSCNETDSEIIATFRDMDIGEEMSVKGQQDFNGFRLKQEDGKICRDNDTSFNPKHLQEQNHGENKVRAKPRHENDLAYDDETDEPGRRTSSPAPDNVKPLGEAEAPKLRRFPVLINSNERSQGTAILEDEGTDIPETILQDNAATRTSSPAKLKYCKTKQADDMESKDAEKPRTANFLLDTTYQSDCQERIDARKPGSSEVMLHSAHRVYFQQRKIFRKSSSNKVRPVLAPQANFQERAKADKSGSIEVTPDTTHKTNCQEKRVAKKSGSDKVMPDTKQQAYYQEKTACNKCSSDNVRLDKALQNARTHSKVNLRSDTTKPAIGQERTVSGKSNTSSAQREREQNFLHWKLSDSDLDNLKLPTGPIQAENYTILFTQESPERSFEDSQINAVNRDHVAEGDNYIVPDKSRFPSTPADDKRSHSRQRKFVIRREKHEAENGKPERYTIHVSSRSVCDERKGIVSPSLDTKRETRGNIFLKNMLLNGAMHNYFKSSVSNDKLNTHICHENKDKTYSVETENIRRVSSSSPPKRQKNGDKVRKQRRALSQHEPVEEKKKTRRKSKRQITRLIDHLEKVEGDLSNENHTMYRKQPSFKGAPFCQNLLEPSSTSTIKWISNEDLNVMSQEENHAQQHMPSVSDYRVHQNGHNSDPSSEEQLELWQTGSSCEFTSGHTLPCSEPAILSDKKQYGRVVSLARKFETKEGNEVIKSVSKRESSKHKKDVGCQCSPSPPPEFCCSCRCHRPKGFKSKSTKHASLGFSLKGQATRVKTRSVFTLKSQPDVSSKQNLVTSTLPSHKSNALNERLRGSLAAAESGPQSLLEQKTISFINEDMDVNSISSKDKEVIFHDDWSHKNFFEKKKIEESLNEKGKKHVQQVLTNHRGQREMEEEKALDLKEKENVVVVQISDEEVSEAESDDREEEKNMTKYTQDSALPSQNRSKNNSAGKKVFKKNRNRSNSFRQMIDRAKKKSKINVSRLNRNSSYQKTREDRLLQAGHYFIGDYLLNLWKKQVLCDVRVNVNNVHFLAHKIVLAAFSDVFTPTTPYPEPTLQFTIPNSTPEAVYRVGLRVFKYIYTATMDVKDTELEDTLRVGVFLGITEVKDVILEILSKPTIDNVEVRIFTR</sequence>
<dbReference type="SMART" id="SM00225">
    <property type="entry name" value="BTB"/>
    <property type="match status" value="1"/>
</dbReference>
<feature type="region of interest" description="Disordered" evidence="1">
    <location>
        <begin position="433"/>
        <end position="456"/>
    </location>
</feature>
<name>A0AAV4DUZ6_9GAST</name>
<dbReference type="SUPFAM" id="SSF54695">
    <property type="entry name" value="POZ domain"/>
    <property type="match status" value="1"/>
</dbReference>
<feature type="compositionally biased region" description="Polar residues" evidence="1">
    <location>
        <begin position="336"/>
        <end position="346"/>
    </location>
</feature>
<evidence type="ECO:0000256" key="1">
    <source>
        <dbReference type="SAM" id="MobiDB-lite"/>
    </source>
</evidence>